<reference evidence="3 4" key="1">
    <citation type="submission" date="2017-11" db="EMBL/GenBank/DDBJ databases">
        <title>De novo assembly and phasing of dikaryotic genomes from two isolates of Puccinia coronata f. sp. avenae, the causal agent of oat crown rust.</title>
        <authorList>
            <person name="Miller M.E."/>
            <person name="Zhang Y."/>
            <person name="Omidvar V."/>
            <person name="Sperschneider J."/>
            <person name="Schwessinger B."/>
            <person name="Raley C."/>
            <person name="Palmer J.M."/>
            <person name="Garnica D."/>
            <person name="Upadhyaya N."/>
            <person name="Rathjen J."/>
            <person name="Taylor J.M."/>
            <person name="Park R.F."/>
            <person name="Dodds P.N."/>
            <person name="Hirsch C.D."/>
            <person name="Kianian S.F."/>
            <person name="Figueroa M."/>
        </authorList>
    </citation>
    <scope>NUCLEOTIDE SEQUENCE [LARGE SCALE GENOMIC DNA]</scope>
    <source>
        <strain evidence="3">12SD80</strain>
    </source>
</reference>
<dbReference type="PANTHER" id="PTHR37984:SF15">
    <property type="entry name" value="INTEGRASE CATALYTIC DOMAIN-CONTAINING PROTEIN"/>
    <property type="match status" value="1"/>
</dbReference>
<evidence type="ECO:0000259" key="2">
    <source>
        <dbReference type="PROSITE" id="PS50994"/>
    </source>
</evidence>
<dbReference type="InterPro" id="IPR050951">
    <property type="entry name" value="Retrovirus_Pol_polyprotein"/>
</dbReference>
<comment type="caution">
    <text evidence="3">The sequence shown here is derived from an EMBL/GenBank/DDBJ whole genome shotgun (WGS) entry which is preliminary data.</text>
</comment>
<dbReference type="GO" id="GO:0005634">
    <property type="term" value="C:nucleus"/>
    <property type="evidence" value="ECO:0007669"/>
    <property type="project" value="UniProtKB-ARBA"/>
</dbReference>
<sequence>MRYGLARSYSTDGGSEFGGALADMLRALPGKHRVSTPYYPEGQGMVERGHGPLKAALVKLAGESGKNCRKFLPLVLFADRISTKRTTGYSPYELVFGQRAALPIDLDIESFLGVDWEEVRDTTDLLIARSKQLERSEEARAIAYERAMKSREESIRYWQDRHSARLRDPLVPGDLVLAYNRSLEVQWGQLFAHKWNGPYRVIRQVSGGSYVLAELNGTELKRRFAADQVKKYFPRGGIGDSKPGNPRGQLYSIHPLTALPPA</sequence>
<dbReference type="EMBL" id="PGCI01000787">
    <property type="protein sequence ID" value="PLW15827.1"/>
    <property type="molecule type" value="Genomic_DNA"/>
</dbReference>
<gene>
    <name evidence="3" type="ORF">PCASD_23691</name>
</gene>
<dbReference type="AlphaFoldDB" id="A0A2N5SRH6"/>
<dbReference type="PANTHER" id="PTHR37984">
    <property type="entry name" value="PROTEIN CBG26694"/>
    <property type="match status" value="1"/>
</dbReference>
<feature type="domain" description="Integrase catalytic" evidence="2">
    <location>
        <begin position="1"/>
        <end position="99"/>
    </location>
</feature>
<dbReference type="GO" id="GO:0015074">
    <property type="term" value="P:DNA integration"/>
    <property type="evidence" value="ECO:0007669"/>
    <property type="project" value="InterPro"/>
</dbReference>
<evidence type="ECO:0000313" key="4">
    <source>
        <dbReference type="Proteomes" id="UP000235392"/>
    </source>
</evidence>
<protein>
    <recommendedName>
        <fullName evidence="2">Integrase catalytic domain-containing protein</fullName>
    </recommendedName>
</protein>
<dbReference type="InterPro" id="IPR036397">
    <property type="entry name" value="RNaseH_sf"/>
</dbReference>
<dbReference type="SUPFAM" id="SSF53098">
    <property type="entry name" value="Ribonuclease H-like"/>
    <property type="match status" value="1"/>
</dbReference>
<dbReference type="Proteomes" id="UP000235392">
    <property type="component" value="Unassembled WGS sequence"/>
</dbReference>
<keyword evidence="1" id="KW-0694">RNA-binding</keyword>
<dbReference type="InterPro" id="IPR001584">
    <property type="entry name" value="Integrase_cat-core"/>
</dbReference>
<evidence type="ECO:0000256" key="1">
    <source>
        <dbReference type="ARBA" id="ARBA00022884"/>
    </source>
</evidence>
<evidence type="ECO:0000313" key="3">
    <source>
        <dbReference type="EMBL" id="PLW15827.1"/>
    </source>
</evidence>
<dbReference type="PROSITE" id="PS50994">
    <property type="entry name" value="INTEGRASE"/>
    <property type="match status" value="1"/>
</dbReference>
<name>A0A2N5SRH6_9BASI</name>
<dbReference type="GO" id="GO:0003723">
    <property type="term" value="F:RNA binding"/>
    <property type="evidence" value="ECO:0007669"/>
    <property type="project" value="UniProtKB-KW"/>
</dbReference>
<proteinExistence type="predicted"/>
<accession>A0A2N5SRH6</accession>
<dbReference type="Gene3D" id="3.30.420.10">
    <property type="entry name" value="Ribonuclease H-like superfamily/Ribonuclease H"/>
    <property type="match status" value="1"/>
</dbReference>
<organism evidence="3 4">
    <name type="scientific">Puccinia coronata f. sp. avenae</name>
    <dbReference type="NCBI Taxonomy" id="200324"/>
    <lineage>
        <taxon>Eukaryota</taxon>
        <taxon>Fungi</taxon>
        <taxon>Dikarya</taxon>
        <taxon>Basidiomycota</taxon>
        <taxon>Pucciniomycotina</taxon>
        <taxon>Pucciniomycetes</taxon>
        <taxon>Pucciniales</taxon>
        <taxon>Pucciniaceae</taxon>
        <taxon>Puccinia</taxon>
    </lineage>
</organism>
<dbReference type="InterPro" id="IPR012337">
    <property type="entry name" value="RNaseH-like_sf"/>
</dbReference>